<evidence type="ECO:0000313" key="12">
    <source>
        <dbReference type="EMBL" id="VAX01855.1"/>
    </source>
</evidence>
<dbReference type="Pfam" id="PF03033">
    <property type="entry name" value="Glyco_transf_28"/>
    <property type="match status" value="1"/>
</dbReference>
<dbReference type="GO" id="GO:0009252">
    <property type="term" value="P:peptidoglycan biosynthetic process"/>
    <property type="evidence" value="ECO:0007669"/>
    <property type="project" value="UniProtKB-KW"/>
</dbReference>
<evidence type="ECO:0000256" key="7">
    <source>
        <dbReference type="ARBA" id="ARBA00023136"/>
    </source>
</evidence>
<evidence type="ECO:0000256" key="5">
    <source>
        <dbReference type="ARBA" id="ARBA00022960"/>
    </source>
</evidence>
<evidence type="ECO:0000259" key="11">
    <source>
        <dbReference type="Pfam" id="PF04101"/>
    </source>
</evidence>
<evidence type="ECO:0000256" key="2">
    <source>
        <dbReference type="ARBA" id="ARBA00022618"/>
    </source>
</evidence>
<evidence type="ECO:0000256" key="1">
    <source>
        <dbReference type="ARBA" id="ARBA00022475"/>
    </source>
</evidence>
<dbReference type="AlphaFoldDB" id="A0A3B1B6D7"/>
<evidence type="ECO:0000256" key="3">
    <source>
        <dbReference type="ARBA" id="ARBA00022676"/>
    </source>
</evidence>
<dbReference type="InterPro" id="IPR004276">
    <property type="entry name" value="GlycoTrans_28_N"/>
</dbReference>
<keyword evidence="8" id="KW-0131">Cell cycle</keyword>
<dbReference type="InterPro" id="IPR007235">
    <property type="entry name" value="Glyco_trans_28_C"/>
</dbReference>
<dbReference type="EMBL" id="UOFU01000242">
    <property type="protein sequence ID" value="VAX01855.1"/>
    <property type="molecule type" value="Genomic_DNA"/>
</dbReference>
<dbReference type="InterPro" id="IPR006009">
    <property type="entry name" value="GlcNAc_MurG"/>
</dbReference>
<dbReference type="GO" id="GO:0005975">
    <property type="term" value="P:carbohydrate metabolic process"/>
    <property type="evidence" value="ECO:0007669"/>
    <property type="project" value="InterPro"/>
</dbReference>
<evidence type="ECO:0000259" key="10">
    <source>
        <dbReference type="Pfam" id="PF03033"/>
    </source>
</evidence>
<dbReference type="HAMAP" id="MF_00033">
    <property type="entry name" value="MurG"/>
    <property type="match status" value="1"/>
</dbReference>
<keyword evidence="5" id="KW-0133">Cell shape</keyword>
<evidence type="ECO:0000256" key="8">
    <source>
        <dbReference type="ARBA" id="ARBA00023306"/>
    </source>
</evidence>
<dbReference type="EC" id="2.4.1.227" evidence="12"/>
<dbReference type="GO" id="GO:0071555">
    <property type="term" value="P:cell wall organization"/>
    <property type="evidence" value="ECO:0007669"/>
    <property type="project" value="UniProtKB-KW"/>
</dbReference>
<dbReference type="Gene3D" id="3.40.50.2000">
    <property type="entry name" value="Glycogen Phosphorylase B"/>
    <property type="match status" value="2"/>
</dbReference>
<dbReference type="CDD" id="cd03785">
    <property type="entry name" value="GT28_MurG"/>
    <property type="match status" value="1"/>
</dbReference>
<name>A0A3B1B6D7_9ZZZZ</name>
<dbReference type="GO" id="GO:0008360">
    <property type="term" value="P:regulation of cell shape"/>
    <property type="evidence" value="ECO:0007669"/>
    <property type="project" value="UniProtKB-KW"/>
</dbReference>
<evidence type="ECO:0000256" key="6">
    <source>
        <dbReference type="ARBA" id="ARBA00022984"/>
    </source>
</evidence>
<keyword evidence="9" id="KW-0961">Cell wall biogenesis/degradation</keyword>
<evidence type="ECO:0000256" key="9">
    <source>
        <dbReference type="ARBA" id="ARBA00023316"/>
    </source>
</evidence>
<dbReference type="GO" id="GO:0051301">
    <property type="term" value="P:cell division"/>
    <property type="evidence" value="ECO:0007669"/>
    <property type="project" value="UniProtKB-KW"/>
</dbReference>
<protein>
    <submittedName>
        <fullName evidence="12">UDP-N-acetylglucosamine--N-acetylmuramyl-(Pentapeptide) pyrophosphoryl-undecaprenol N-acetylglucosamine transferase</fullName>
        <ecNumber evidence="12">2.4.1.227</ecNumber>
    </submittedName>
</protein>
<sequence>MSAPIRILLMAGGTGGHVFPALAVADELRGRGVEVSWLGTRGGLEAEVVPQAGYPIDFIDVSGLRGKRMASLVTAPFKLLQALWQSRAVMRRRQPAAVLGMGGFVTGPGGVAAWLSRRPLLIHEQNASAGLTNRLLVPLASRVMEAFPHTLRGALHTGNPLRREFLDKSLATDFAAAEPHNGVLRLLVVGGSLGAVRLNEVVPEALALLAHGSSDASGLVLNTGARIDVWHQTGRRNIEQAREAYAEAGIEARVEPFIDDMAEAYRWADLVLCRAGAMTVAELAAAGTASILVPYPHAVDDHQTANARYLADGGAAVLLPQQELSAQKLVQLLQKLDEVRLREMGMAAHKLALPEATERVAEHCLEVACG</sequence>
<dbReference type="NCBIfam" id="TIGR01133">
    <property type="entry name" value="murG"/>
    <property type="match status" value="1"/>
</dbReference>
<keyword evidence="7" id="KW-0472">Membrane</keyword>
<evidence type="ECO:0000256" key="4">
    <source>
        <dbReference type="ARBA" id="ARBA00022679"/>
    </source>
</evidence>
<dbReference type="PANTHER" id="PTHR21015:SF22">
    <property type="entry name" value="GLYCOSYLTRANSFERASE"/>
    <property type="match status" value="1"/>
</dbReference>
<keyword evidence="1" id="KW-1003">Cell membrane</keyword>
<accession>A0A3B1B6D7</accession>
<keyword evidence="2" id="KW-0132">Cell division</keyword>
<dbReference type="PANTHER" id="PTHR21015">
    <property type="entry name" value="UDP-N-ACETYLGLUCOSAMINE--N-ACETYLMURAMYL-(PENTAPEPTIDE) PYROPHOSPHORYL-UNDECAPRENOL N-ACETYLGLUCOSAMINE TRANSFERASE 1"/>
    <property type="match status" value="1"/>
</dbReference>
<gene>
    <name evidence="12" type="ORF">MNBD_GAMMA20-363</name>
</gene>
<organism evidence="12">
    <name type="scientific">hydrothermal vent metagenome</name>
    <dbReference type="NCBI Taxonomy" id="652676"/>
    <lineage>
        <taxon>unclassified sequences</taxon>
        <taxon>metagenomes</taxon>
        <taxon>ecological metagenomes</taxon>
    </lineage>
</organism>
<dbReference type="SUPFAM" id="SSF53756">
    <property type="entry name" value="UDP-Glycosyltransferase/glycogen phosphorylase"/>
    <property type="match status" value="1"/>
</dbReference>
<feature type="domain" description="Glycosyltransferase family 28 N-terminal" evidence="10">
    <location>
        <begin position="7"/>
        <end position="144"/>
    </location>
</feature>
<proteinExistence type="inferred from homology"/>
<keyword evidence="6" id="KW-0573">Peptidoglycan synthesis</keyword>
<reference evidence="12" key="1">
    <citation type="submission" date="2018-06" db="EMBL/GenBank/DDBJ databases">
        <authorList>
            <person name="Zhirakovskaya E."/>
        </authorList>
    </citation>
    <scope>NUCLEOTIDE SEQUENCE</scope>
</reference>
<dbReference type="GO" id="GO:0050511">
    <property type="term" value="F:undecaprenyldiphospho-muramoylpentapeptide beta-N-acetylglucosaminyltransferase activity"/>
    <property type="evidence" value="ECO:0007669"/>
    <property type="project" value="InterPro"/>
</dbReference>
<keyword evidence="4 12" id="KW-0808">Transferase</keyword>
<keyword evidence="3 12" id="KW-0328">Glycosyltransferase</keyword>
<dbReference type="Pfam" id="PF04101">
    <property type="entry name" value="Glyco_tran_28_C"/>
    <property type="match status" value="1"/>
</dbReference>
<feature type="domain" description="Glycosyl transferase family 28 C-terminal" evidence="11">
    <location>
        <begin position="186"/>
        <end position="352"/>
    </location>
</feature>